<reference evidence="2 3" key="1">
    <citation type="submission" date="2018-06" db="EMBL/GenBank/DDBJ databases">
        <title>Comparative genomics of Bradyrhizobium nodulating Arachidis hypogaea.</title>
        <authorList>
            <person name="Li Y."/>
        </authorList>
    </citation>
    <scope>NUCLEOTIDE SEQUENCE [LARGE SCALE GENOMIC DNA]</scope>
    <source>
        <strain evidence="2 3">CCBAU 051107</strain>
    </source>
</reference>
<dbReference type="Proteomes" id="UP000594015">
    <property type="component" value="Chromosome"/>
</dbReference>
<dbReference type="KEGG" id="barh:WN72_24600"/>
<feature type="transmembrane region" description="Helical" evidence="1">
    <location>
        <begin position="42"/>
        <end position="63"/>
    </location>
</feature>
<evidence type="ECO:0000313" key="3">
    <source>
        <dbReference type="Proteomes" id="UP000594015"/>
    </source>
</evidence>
<accession>A0AAE7TIC1</accession>
<keyword evidence="1" id="KW-0812">Transmembrane</keyword>
<keyword evidence="1" id="KW-1133">Transmembrane helix</keyword>
<organism evidence="2 3">
    <name type="scientific">Bradyrhizobium arachidis</name>
    <dbReference type="NCBI Taxonomy" id="858423"/>
    <lineage>
        <taxon>Bacteria</taxon>
        <taxon>Pseudomonadati</taxon>
        <taxon>Pseudomonadota</taxon>
        <taxon>Alphaproteobacteria</taxon>
        <taxon>Hyphomicrobiales</taxon>
        <taxon>Nitrobacteraceae</taxon>
        <taxon>Bradyrhizobium</taxon>
    </lineage>
</organism>
<keyword evidence="1" id="KW-0472">Membrane</keyword>
<dbReference type="EMBL" id="CP030050">
    <property type="protein sequence ID" value="QOZ69144.1"/>
    <property type="molecule type" value="Genomic_DNA"/>
</dbReference>
<dbReference type="AlphaFoldDB" id="A0AAE7TIC1"/>
<sequence length="84" mass="9725">MAFAYLANFFMVAIETKRDRVYEHPYIRDNAESRRMRRFNRISHFVSFLFGLASLALFIAGMWTTGSKVTQLIESRTVSKAVGQ</sequence>
<evidence type="ECO:0000313" key="2">
    <source>
        <dbReference type="EMBL" id="QOZ69144.1"/>
    </source>
</evidence>
<proteinExistence type="predicted"/>
<evidence type="ECO:0000256" key="1">
    <source>
        <dbReference type="SAM" id="Phobius"/>
    </source>
</evidence>
<gene>
    <name evidence="2" type="ORF">WN72_24600</name>
</gene>
<name>A0AAE7TIC1_9BRAD</name>
<protein>
    <submittedName>
        <fullName evidence="2">Uncharacterized protein</fullName>
    </submittedName>
</protein>